<evidence type="ECO:0000313" key="2">
    <source>
        <dbReference type="EMBL" id="PVD30684.1"/>
    </source>
</evidence>
<dbReference type="InterPro" id="IPR026620">
    <property type="entry name" value="TMEM177"/>
</dbReference>
<dbReference type="STRING" id="400727.A0A2T7PB85"/>
<keyword evidence="1" id="KW-1133">Transmembrane helix</keyword>
<dbReference type="Proteomes" id="UP000245119">
    <property type="component" value="Linkage Group LG5"/>
</dbReference>
<keyword evidence="1" id="KW-0812">Transmembrane</keyword>
<protein>
    <recommendedName>
        <fullName evidence="4">Transmembrane protein 177</fullName>
    </recommendedName>
</protein>
<accession>A0A2T7PB85</accession>
<gene>
    <name evidence="2" type="ORF">C0Q70_09958</name>
</gene>
<feature type="transmembrane region" description="Helical" evidence="1">
    <location>
        <begin position="200"/>
        <end position="217"/>
    </location>
</feature>
<proteinExistence type="predicted"/>
<feature type="transmembrane region" description="Helical" evidence="1">
    <location>
        <begin position="12"/>
        <end position="33"/>
    </location>
</feature>
<dbReference type="PANTHER" id="PTHR21824:SF4">
    <property type="entry name" value="TRANSMEMBRANE PROTEIN 177"/>
    <property type="match status" value="1"/>
</dbReference>
<dbReference type="OrthoDB" id="110174at2759"/>
<feature type="transmembrane region" description="Helical" evidence="1">
    <location>
        <begin position="163"/>
        <end position="180"/>
    </location>
</feature>
<evidence type="ECO:0008006" key="4">
    <source>
        <dbReference type="Google" id="ProtNLM"/>
    </source>
</evidence>
<name>A0A2T7PB85_POMCA</name>
<evidence type="ECO:0000313" key="3">
    <source>
        <dbReference type="Proteomes" id="UP000245119"/>
    </source>
</evidence>
<evidence type="ECO:0000256" key="1">
    <source>
        <dbReference type="SAM" id="Phobius"/>
    </source>
</evidence>
<keyword evidence="3" id="KW-1185">Reference proteome</keyword>
<sequence length="314" mass="35530">MVLTILKSNMQYVAAVGTAGLYVAVIYPHQWGLKRYMQVLQMYENGEPLSVDADCKRIGQEILDKVRWDPVSEANVEFFSAYGQDIVHRGSTFTKPGGIIGIPINFMYRSVDDIDKEKITINNKPIDWNTPAGRSLQESLVLSEKARKFAIARELFYLHTHHVHLRGLFVGGSAFIAYWLGFAVNRLNRLPQRTTLPARIILYGFFTGIGAIVYCLASDTYSWYRDRKVDRQAGKLGKEYTEGGAEFYTKLLERNIALRTLMGPDGPRRYTAYGNDVHYWRSPSVPLTSRRDMLVELGKQQNCSSSTTPAAEPA</sequence>
<dbReference type="PANTHER" id="PTHR21824">
    <property type="entry name" value="TRANSMEMBRANE PROTEIN 177"/>
    <property type="match status" value="1"/>
</dbReference>
<dbReference type="GO" id="GO:0016020">
    <property type="term" value="C:membrane"/>
    <property type="evidence" value="ECO:0007669"/>
    <property type="project" value="TreeGrafter"/>
</dbReference>
<dbReference type="AlphaFoldDB" id="A0A2T7PB85"/>
<reference evidence="2 3" key="1">
    <citation type="submission" date="2018-04" db="EMBL/GenBank/DDBJ databases">
        <title>The genome of golden apple snail Pomacea canaliculata provides insight into stress tolerance and invasive adaptation.</title>
        <authorList>
            <person name="Liu C."/>
            <person name="Liu B."/>
            <person name="Ren Y."/>
            <person name="Zhang Y."/>
            <person name="Wang H."/>
            <person name="Li S."/>
            <person name="Jiang F."/>
            <person name="Yin L."/>
            <person name="Zhang G."/>
            <person name="Qian W."/>
            <person name="Fan W."/>
        </authorList>
    </citation>
    <scope>NUCLEOTIDE SEQUENCE [LARGE SCALE GENOMIC DNA]</scope>
    <source>
        <strain evidence="2">SZHN2017</strain>
        <tissue evidence="2">Muscle</tissue>
    </source>
</reference>
<keyword evidence="1" id="KW-0472">Membrane</keyword>
<dbReference type="EMBL" id="PZQS01000005">
    <property type="protein sequence ID" value="PVD30684.1"/>
    <property type="molecule type" value="Genomic_DNA"/>
</dbReference>
<organism evidence="2 3">
    <name type="scientific">Pomacea canaliculata</name>
    <name type="common">Golden apple snail</name>
    <dbReference type="NCBI Taxonomy" id="400727"/>
    <lineage>
        <taxon>Eukaryota</taxon>
        <taxon>Metazoa</taxon>
        <taxon>Spiralia</taxon>
        <taxon>Lophotrochozoa</taxon>
        <taxon>Mollusca</taxon>
        <taxon>Gastropoda</taxon>
        <taxon>Caenogastropoda</taxon>
        <taxon>Architaenioglossa</taxon>
        <taxon>Ampullarioidea</taxon>
        <taxon>Ampullariidae</taxon>
        <taxon>Pomacea</taxon>
    </lineage>
</organism>
<comment type="caution">
    <text evidence="2">The sequence shown here is derived from an EMBL/GenBank/DDBJ whole genome shotgun (WGS) entry which is preliminary data.</text>
</comment>